<reference evidence="2" key="1">
    <citation type="submission" date="2018-02" db="EMBL/GenBank/DDBJ databases">
        <title>Genome sequence of Candidatus Liberibacter europaeus.</title>
        <authorList>
            <person name="Frampton R.A."/>
            <person name="Thompson S.M."/>
            <person name="David C."/>
            <person name="Addison S.M."/>
            <person name="Smith G.R."/>
        </authorList>
    </citation>
    <scope>NUCLEOTIDE SEQUENCE [LARGE SCALE GENOMIC DNA]</scope>
</reference>
<dbReference type="EMBL" id="PSQJ01000001">
    <property type="protein sequence ID" value="PTL87045.1"/>
    <property type="molecule type" value="Genomic_DNA"/>
</dbReference>
<dbReference type="AlphaFoldDB" id="A0A2T4VZ53"/>
<comment type="caution">
    <text evidence="1">The sequence shown here is derived from an EMBL/GenBank/DDBJ whole genome shotgun (WGS) entry which is preliminary data.</text>
</comment>
<organism evidence="1 2">
    <name type="scientific">Candidatus Liberibacter europaeus</name>
    <dbReference type="NCBI Taxonomy" id="744859"/>
    <lineage>
        <taxon>Bacteria</taxon>
        <taxon>Pseudomonadati</taxon>
        <taxon>Pseudomonadota</taxon>
        <taxon>Alphaproteobacteria</taxon>
        <taxon>Hyphomicrobiales</taxon>
        <taxon>Rhizobiaceae</taxon>
        <taxon>Liberibacter</taxon>
    </lineage>
</organism>
<evidence type="ECO:0000313" key="2">
    <source>
        <dbReference type="Proteomes" id="UP000240811"/>
    </source>
</evidence>
<proteinExistence type="predicted"/>
<dbReference type="Proteomes" id="UP000240811">
    <property type="component" value="Unassembled WGS sequence"/>
</dbReference>
<name>A0A2T4VZ53_9HYPH</name>
<evidence type="ECO:0000313" key="1">
    <source>
        <dbReference type="EMBL" id="PTL87045.1"/>
    </source>
</evidence>
<gene>
    <name evidence="1" type="ORF">C4617_01185</name>
</gene>
<accession>A0A2T4VZ53</accession>
<protein>
    <submittedName>
        <fullName evidence="1">Uncharacterized protein</fullName>
    </submittedName>
</protein>
<sequence length="106" mass="12330">MVFSEMTQALLQDNSSLEIAKNFYEALDHDHRNILKRASLEAALFLQVNDPRIYQAHSIFLQRDNVGIKGDVRDIVIEVPKNQIGISAKYNHTAKTLSFFRNHRFW</sequence>
<dbReference type="Pfam" id="PF09556">
    <property type="entry name" value="RE_HaeIII"/>
    <property type="match status" value="1"/>
</dbReference>
<dbReference type="InterPro" id="IPR019059">
    <property type="entry name" value="Restrct_endonuc_II_HaeIII"/>
</dbReference>